<sequence length="262" mass="30158">MKKYFEGNTYTTPVNKKRFLLDRLVFNTRVAFFWKYSKIVLNCRKLALKGIYNTENWAKTSYDIFQLIEGSGGRFEISGLENLAKLDKPVVFISNHMSTLETMVFPSIIAPYLECTFVVKDTLLTYPFFGPVMKARDPIAVSRENSREDLIKVINEGVKKLKNGISVIIFPQSTRTVEFDPKKFNSLGIKLGKKANVDVVPIAIKTDFWGNGKYIKDFGKIDRSKKIYIKFGKKISIEGNGKKEHNQIIEFIEKNLKIWSEE</sequence>
<evidence type="ECO:0000256" key="1">
    <source>
        <dbReference type="ARBA" id="ARBA00022679"/>
    </source>
</evidence>
<dbReference type="GO" id="GO:0003841">
    <property type="term" value="F:1-acylglycerol-3-phosphate O-acyltransferase activity"/>
    <property type="evidence" value="ECO:0007669"/>
    <property type="project" value="TreeGrafter"/>
</dbReference>
<dbReference type="Proteomes" id="UP000294678">
    <property type="component" value="Unassembled WGS sequence"/>
</dbReference>
<evidence type="ECO:0000313" key="4">
    <source>
        <dbReference type="EMBL" id="TDT70565.1"/>
    </source>
</evidence>
<dbReference type="Pfam" id="PF01553">
    <property type="entry name" value="Acyltransferase"/>
    <property type="match status" value="1"/>
</dbReference>
<keyword evidence="1" id="KW-0808">Transferase</keyword>
<dbReference type="SMART" id="SM00563">
    <property type="entry name" value="PlsC"/>
    <property type="match status" value="1"/>
</dbReference>
<reference evidence="4 5" key="1">
    <citation type="submission" date="2019-03" db="EMBL/GenBank/DDBJ databases">
        <title>Genomic Encyclopedia of Type Strains, Phase IV (KMG-IV): sequencing the most valuable type-strain genomes for metagenomic binning, comparative biology and taxonomic classification.</title>
        <authorList>
            <person name="Goeker M."/>
        </authorList>
    </citation>
    <scope>NUCLEOTIDE SEQUENCE [LARGE SCALE GENOMIC DNA]</scope>
    <source>
        <strain evidence="4 5">DSM 100055</strain>
    </source>
</reference>
<comment type="caution">
    <text evidence="4">The sequence shown here is derived from an EMBL/GenBank/DDBJ whole genome shotgun (WGS) entry which is preliminary data.</text>
</comment>
<evidence type="ECO:0000256" key="2">
    <source>
        <dbReference type="ARBA" id="ARBA00023315"/>
    </source>
</evidence>
<dbReference type="EMBL" id="SOBG01000004">
    <property type="protein sequence ID" value="TDT70565.1"/>
    <property type="molecule type" value="Genomic_DNA"/>
</dbReference>
<dbReference type="PANTHER" id="PTHR10434:SF40">
    <property type="entry name" value="1-ACYL-SN-GLYCEROL-3-PHOSPHATE ACYLTRANSFERASE"/>
    <property type="match status" value="1"/>
</dbReference>
<accession>A0AA46I645</accession>
<feature type="domain" description="Phospholipid/glycerol acyltransferase" evidence="3">
    <location>
        <begin position="90"/>
        <end position="207"/>
    </location>
</feature>
<protein>
    <submittedName>
        <fullName evidence="4">1-acyl-sn-glycerol-3-phosphate acyltransferase</fullName>
    </submittedName>
</protein>
<dbReference type="InterPro" id="IPR002123">
    <property type="entry name" value="Plipid/glycerol_acylTrfase"/>
</dbReference>
<evidence type="ECO:0000259" key="3">
    <source>
        <dbReference type="SMART" id="SM00563"/>
    </source>
</evidence>
<name>A0AA46I645_9FUSO</name>
<dbReference type="CDD" id="cd07989">
    <property type="entry name" value="LPLAT_AGPAT-like"/>
    <property type="match status" value="1"/>
</dbReference>
<gene>
    <name evidence="4" type="ORF">EV215_1112</name>
</gene>
<dbReference type="PANTHER" id="PTHR10434">
    <property type="entry name" value="1-ACYL-SN-GLYCEROL-3-PHOSPHATE ACYLTRANSFERASE"/>
    <property type="match status" value="1"/>
</dbReference>
<dbReference type="RefSeq" id="WP_134113000.1">
    <property type="nucleotide sequence ID" value="NZ_SOBG01000004.1"/>
</dbReference>
<dbReference type="GO" id="GO:0006654">
    <property type="term" value="P:phosphatidic acid biosynthetic process"/>
    <property type="evidence" value="ECO:0007669"/>
    <property type="project" value="TreeGrafter"/>
</dbReference>
<dbReference type="SUPFAM" id="SSF69593">
    <property type="entry name" value="Glycerol-3-phosphate (1)-acyltransferase"/>
    <property type="match status" value="1"/>
</dbReference>
<organism evidence="4 5">
    <name type="scientific">Hypnocyclicus thermotrophus</name>
    <dbReference type="NCBI Taxonomy" id="1627895"/>
    <lineage>
        <taxon>Bacteria</taxon>
        <taxon>Fusobacteriati</taxon>
        <taxon>Fusobacteriota</taxon>
        <taxon>Fusobacteriia</taxon>
        <taxon>Fusobacteriales</taxon>
        <taxon>Fusobacteriaceae</taxon>
        <taxon>Hypnocyclicus</taxon>
    </lineage>
</organism>
<dbReference type="AlphaFoldDB" id="A0AA46I645"/>
<keyword evidence="2 4" id="KW-0012">Acyltransferase</keyword>
<evidence type="ECO:0000313" key="5">
    <source>
        <dbReference type="Proteomes" id="UP000294678"/>
    </source>
</evidence>
<keyword evidence="5" id="KW-1185">Reference proteome</keyword>
<proteinExistence type="predicted"/>